<reference evidence="11" key="1">
    <citation type="journal article" name="DNA Res.">
        <title>The physiological potential of anammox bacteria as revealed by their core genome structure.</title>
        <authorList>
            <person name="Okubo T."/>
            <person name="Toyoda A."/>
            <person name="Fukuhara K."/>
            <person name="Uchiyama I."/>
            <person name="Harigaya Y."/>
            <person name="Kuroiwa M."/>
            <person name="Suzuki T."/>
            <person name="Murakami Y."/>
            <person name="Suwa Y."/>
            <person name="Takami H."/>
        </authorList>
    </citation>
    <scope>NUCLEOTIDE SEQUENCE</scope>
    <source>
        <strain evidence="11">317325-2</strain>
    </source>
</reference>
<dbReference type="EMBL" id="AP021858">
    <property type="protein sequence ID" value="BBO23246.1"/>
    <property type="molecule type" value="Genomic_DNA"/>
</dbReference>
<evidence type="ECO:0000256" key="4">
    <source>
        <dbReference type="ARBA" id="ARBA00016244"/>
    </source>
</evidence>
<keyword evidence="5" id="KW-0964">Secreted</keyword>
<accession>A0A809S3U7</accession>
<dbReference type="GO" id="GO:0009424">
    <property type="term" value="C:bacterial-type flagellum hook"/>
    <property type="evidence" value="ECO:0007669"/>
    <property type="project" value="InterPro"/>
</dbReference>
<dbReference type="Pfam" id="PF06429">
    <property type="entry name" value="Flg_bbr_C"/>
    <property type="match status" value="1"/>
</dbReference>
<evidence type="ECO:0000259" key="8">
    <source>
        <dbReference type="Pfam" id="PF00460"/>
    </source>
</evidence>
<evidence type="ECO:0000256" key="2">
    <source>
        <dbReference type="ARBA" id="ARBA00004613"/>
    </source>
</evidence>
<feature type="domain" description="Flagellar basal body rod protein N-terminal" evidence="8">
    <location>
        <begin position="8"/>
        <end position="37"/>
    </location>
</feature>
<evidence type="ECO:0000256" key="6">
    <source>
        <dbReference type="ARBA" id="ARBA00023143"/>
    </source>
</evidence>
<organism evidence="11 12">
    <name type="scientific">Candidatus Nitrosymbiomonas proteolyticus</name>
    <dbReference type="NCBI Taxonomy" id="2608984"/>
    <lineage>
        <taxon>Bacteria</taxon>
        <taxon>Bacillati</taxon>
        <taxon>Armatimonadota</taxon>
        <taxon>Armatimonadota incertae sedis</taxon>
        <taxon>Candidatus Nitrosymbiomonas</taxon>
    </lineage>
</organism>
<feature type="coiled-coil region" evidence="7">
    <location>
        <begin position="169"/>
        <end position="196"/>
    </location>
</feature>
<dbReference type="InterPro" id="IPR002371">
    <property type="entry name" value="FlgK"/>
</dbReference>
<dbReference type="NCBIfam" id="TIGR02492">
    <property type="entry name" value="flgK_ends"/>
    <property type="match status" value="1"/>
</dbReference>
<gene>
    <name evidence="11" type="ORF">NPRO_08410</name>
</gene>
<feature type="domain" description="Flagellar hook-associated protein FlgK helical" evidence="10">
    <location>
        <begin position="98"/>
        <end position="320"/>
    </location>
</feature>
<feature type="domain" description="Flagellar basal-body/hook protein C-terminal" evidence="9">
    <location>
        <begin position="414"/>
        <end position="457"/>
    </location>
</feature>
<dbReference type="GO" id="GO:0005576">
    <property type="term" value="C:extracellular region"/>
    <property type="evidence" value="ECO:0007669"/>
    <property type="project" value="UniProtKB-SubCell"/>
</dbReference>
<dbReference type="InterPro" id="IPR001444">
    <property type="entry name" value="Flag_bb_rod_N"/>
</dbReference>
<dbReference type="KEGG" id="npy:NPRO_08410"/>
<dbReference type="PANTHER" id="PTHR30033:SF1">
    <property type="entry name" value="FLAGELLAR HOOK-ASSOCIATED PROTEIN 1"/>
    <property type="match status" value="1"/>
</dbReference>
<keyword evidence="11" id="KW-0969">Cilium</keyword>
<evidence type="ECO:0000256" key="3">
    <source>
        <dbReference type="ARBA" id="ARBA00009677"/>
    </source>
</evidence>
<keyword evidence="11" id="KW-0966">Cell projection</keyword>
<dbReference type="GO" id="GO:0044780">
    <property type="term" value="P:bacterial-type flagellum assembly"/>
    <property type="evidence" value="ECO:0007669"/>
    <property type="project" value="InterPro"/>
</dbReference>
<evidence type="ECO:0000313" key="12">
    <source>
        <dbReference type="Proteomes" id="UP000662873"/>
    </source>
</evidence>
<name>A0A809S3U7_9BACT</name>
<evidence type="ECO:0000256" key="5">
    <source>
        <dbReference type="ARBA" id="ARBA00022525"/>
    </source>
</evidence>
<evidence type="ECO:0000313" key="11">
    <source>
        <dbReference type="EMBL" id="BBO23246.1"/>
    </source>
</evidence>
<dbReference type="Pfam" id="PF00460">
    <property type="entry name" value="Flg_bb_rod"/>
    <property type="match status" value="1"/>
</dbReference>
<evidence type="ECO:0000259" key="9">
    <source>
        <dbReference type="Pfam" id="PF06429"/>
    </source>
</evidence>
<evidence type="ECO:0000256" key="1">
    <source>
        <dbReference type="ARBA" id="ARBA00004365"/>
    </source>
</evidence>
<dbReference type="SUPFAM" id="SSF64518">
    <property type="entry name" value="Phase 1 flagellin"/>
    <property type="match status" value="1"/>
</dbReference>
<comment type="subcellular location">
    <subcellularLocation>
        <location evidence="1">Bacterial flagellum</location>
    </subcellularLocation>
    <subcellularLocation>
        <location evidence="2">Secreted</location>
    </subcellularLocation>
</comment>
<sequence>MPSPFNSINIASKALSAFQRGLDVVGHNIANVGTKGYNRQIVSYGATNPSQFWSMRALSLGTGVAISSIARAHDGFVQKRFQGVQAELGRFSTLSTALSQVEAIYNEPGANGIAAALDRFFNSWSSLSANPGTPAAQLEVQQSGIELARRIRRAFEEVVATEKALEGQITATMGEIDKITTRIDKLNKEITAASATGAIPNDLLDQRDLAIEELSRITDIQTYSQPDGSISVYAGALTLVDRGGARPYPQTFDAATYTVSDGLNSYAVPTGTLFGSMEALNRMAANRASLDSLADGLREGVNALFRTATNSYGETNLPFFNETAIPPTTGAGDFDLAANLKSDASRIGHGTSGAPGDGALAQAIAALREQPMTGLGGSTYHDFYSGVLVDLARSIESANTSRGTQEALAIQIDQQRQAISGVSLDEEMAEMLRLQRSYQAAAKALSIFDQVTEDLLTMLR</sequence>
<comment type="similarity">
    <text evidence="3">Belongs to the flagella basal body rod proteins family.</text>
</comment>
<proteinExistence type="inferred from homology"/>
<dbReference type="InterPro" id="IPR010930">
    <property type="entry name" value="Flg_bb/hook_C_dom"/>
</dbReference>
<protein>
    <recommendedName>
        <fullName evidence="4">Flagellar hook-associated protein 1</fullName>
    </recommendedName>
</protein>
<keyword evidence="7" id="KW-0175">Coiled coil</keyword>
<evidence type="ECO:0000259" key="10">
    <source>
        <dbReference type="Pfam" id="PF22638"/>
    </source>
</evidence>
<keyword evidence="6" id="KW-0975">Bacterial flagellum</keyword>
<evidence type="ECO:0000256" key="7">
    <source>
        <dbReference type="SAM" id="Coils"/>
    </source>
</evidence>
<dbReference type="Proteomes" id="UP000662873">
    <property type="component" value="Chromosome"/>
</dbReference>
<dbReference type="InterPro" id="IPR053927">
    <property type="entry name" value="FlgK_helical"/>
</dbReference>
<dbReference type="GO" id="GO:0005198">
    <property type="term" value="F:structural molecule activity"/>
    <property type="evidence" value="ECO:0007669"/>
    <property type="project" value="InterPro"/>
</dbReference>
<dbReference type="AlphaFoldDB" id="A0A809S3U7"/>
<keyword evidence="11" id="KW-0282">Flagellum</keyword>
<dbReference type="Pfam" id="PF22638">
    <property type="entry name" value="FlgK_D1"/>
    <property type="match status" value="1"/>
</dbReference>
<dbReference type="PANTHER" id="PTHR30033">
    <property type="entry name" value="FLAGELLAR HOOK-ASSOCIATED PROTEIN 1"/>
    <property type="match status" value="1"/>
</dbReference>